<dbReference type="Gene3D" id="3.40.50.300">
    <property type="entry name" value="P-loop containing nucleotide triphosphate hydrolases"/>
    <property type="match status" value="1"/>
</dbReference>
<feature type="domain" description="Response regulatory" evidence="8">
    <location>
        <begin position="10"/>
        <end position="124"/>
    </location>
</feature>
<dbReference type="SMART" id="SM00448">
    <property type="entry name" value="REC"/>
    <property type="match status" value="1"/>
</dbReference>
<dbReference type="GO" id="GO:0006355">
    <property type="term" value="P:regulation of DNA-templated transcription"/>
    <property type="evidence" value="ECO:0007669"/>
    <property type="project" value="InterPro"/>
</dbReference>
<dbReference type="Pfam" id="PF00072">
    <property type="entry name" value="Response_reg"/>
    <property type="match status" value="1"/>
</dbReference>
<keyword evidence="3" id="KW-0805">Transcription regulation</keyword>
<dbReference type="PANTHER" id="PTHR32071">
    <property type="entry name" value="TRANSCRIPTIONAL REGULATORY PROTEIN"/>
    <property type="match status" value="1"/>
</dbReference>
<feature type="modified residue" description="4-aspartylphosphate" evidence="6">
    <location>
        <position position="58"/>
    </location>
</feature>
<reference evidence="10" key="1">
    <citation type="submission" date="2016-09" db="EMBL/GenBank/DDBJ databases">
        <title>Acidihalobacter prosperus F5.</title>
        <authorList>
            <person name="Khaleque H.N."/>
            <person name="Ramsay J.P."/>
            <person name="Kaksonen A.H."/>
            <person name="Boxall N.J."/>
            <person name="Watkin E.L.J."/>
        </authorList>
    </citation>
    <scope>NUCLEOTIDE SEQUENCE [LARGE SCALE GENOMIC DNA]</scope>
    <source>
        <strain evidence="10">F5</strain>
    </source>
</reference>
<evidence type="ECO:0000259" key="8">
    <source>
        <dbReference type="PROSITE" id="PS50110"/>
    </source>
</evidence>
<dbReference type="InterPro" id="IPR009057">
    <property type="entry name" value="Homeodomain-like_sf"/>
</dbReference>
<keyword evidence="1" id="KW-0547">Nucleotide-binding</keyword>
<evidence type="ECO:0000256" key="6">
    <source>
        <dbReference type="PROSITE-ProRule" id="PRU00169"/>
    </source>
</evidence>
<dbReference type="FunFam" id="3.40.50.300:FF:000006">
    <property type="entry name" value="DNA-binding transcriptional regulator NtrC"/>
    <property type="match status" value="1"/>
</dbReference>
<dbReference type="InterPro" id="IPR027417">
    <property type="entry name" value="P-loop_NTPase"/>
</dbReference>
<dbReference type="SUPFAM" id="SSF46689">
    <property type="entry name" value="Homeodomain-like"/>
    <property type="match status" value="1"/>
</dbReference>
<feature type="domain" description="Sigma-54 factor interaction" evidence="7">
    <location>
        <begin position="168"/>
        <end position="398"/>
    </location>
</feature>
<dbReference type="InterPro" id="IPR025662">
    <property type="entry name" value="Sigma_54_int_dom_ATP-bd_1"/>
</dbReference>
<dbReference type="Gene3D" id="1.10.8.60">
    <property type="match status" value="1"/>
</dbReference>
<dbReference type="GO" id="GO:0005524">
    <property type="term" value="F:ATP binding"/>
    <property type="evidence" value="ECO:0007669"/>
    <property type="project" value="UniProtKB-KW"/>
</dbReference>
<dbReference type="PANTHER" id="PTHR32071:SF117">
    <property type="entry name" value="PTS-DEPENDENT DIHYDROXYACETONE KINASE OPERON REGULATORY PROTEIN-RELATED"/>
    <property type="match status" value="1"/>
</dbReference>
<dbReference type="Gene3D" id="3.40.50.2300">
    <property type="match status" value="1"/>
</dbReference>
<protein>
    <submittedName>
        <fullName evidence="9">Sigma-54-dependent Fis family transcriptional regulator</fullName>
    </submittedName>
</protein>
<dbReference type="PRINTS" id="PR01590">
    <property type="entry name" value="HTHFIS"/>
</dbReference>
<evidence type="ECO:0000313" key="10">
    <source>
        <dbReference type="Proteomes" id="UP000095401"/>
    </source>
</evidence>
<dbReference type="SUPFAM" id="SSF52172">
    <property type="entry name" value="CheY-like"/>
    <property type="match status" value="1"/>
</dbReference>
<dbReference type="EMBL" id="CP017415">
    <property type="protein sequence ID" value="AOU97386.1"/>
    <property type="molecule type" value="Genomic_DNA"/>
</dbReference>
<dbReference type="SUPFAM" id="SSF52540">
    <property type="entry name" value="P-loop containing nucleoside triphosphate hydrolases"/>
    <property type="match status" value="1"/>
</dbReference>
<dbReference type="PROSITE" id="PS50110">
    <property type="entry name" value="RESPONSE_REGULATORY"/>
    <property type="match status" value="1"/>
</dbReference>
<dbReference type="InterPro" id="IPR002078">
    <property type="entry name" value="Sigma_54_int"/>
</dbReference>
<evidence type="ECO:0000256" key="1">
    <source>
        <dbReference type="ARBA" id="ARBA00022741"/>
    </source>
</evidence>
<evidence type="ECO:0000256" key="2">
    <source>
        <dbReference type="ARBA" id="ARBA00022840"/>
    </source>
</evidence>
<dbReference type="Pfam" id="PF25601">
    <property type="entry name" value="AAA_lid_14"/>
    <property type="match status" value="1"/>
</dbReference>
<dbReference type="InterPro" id="IPR011006">
    <property type="entry name" value="CheY-like_superfamily"/>
</dbReference>
<dbReference type="Proteomes" id="UP000095401">
    <property type="component" value="Chromosome"/>
</dbReference>
<dbReference type="InterPro" id="IPR002197">
    <property type="entry name" value="HTH_Fis"/>
</dbReference>
<keyword evidence="4" id="KW-0238">DNA-binding</keyword>
<sequence>MPDEAATRPCVLVVDDEPRSVETIARVLDDEFEVLPAQGAAQALRAMETRPVQVVLADQRMPETTGIELLTQLREHWPEAVRIIISGFTEADDIIAGINDAGIYQYITKPWHPDALLLTVRNAARLHALQRDNAHLAQELRLSADDLARRGDACRQELRRRFRFDEIVRAPDSPLHAAVAQVAQMAPHDVSVLITGESGTGKELFARALHYNSHRADRPFVAENCGAIPNELLESELFGHVRGAYTGAVADRTGLFEEADGGTLFLDEIGEISPEFQVKLLRVLQSGEFRQVGSNRMRHTDVRIVAASNRDLAQEVRAGRFRADLYYRIAEMSLHLPPLRERPGDMEALADHLLARLARALGKPGPGRLSAESLECLRDYAWPGNVRELSNVLKRMLVLSADAQLGPELLPPHVLRGGTDEADFMMPPSEDPGVATLRERVENLEAAILSETLLRHRWNKSRAAEELGLSRVGLRSKLERYGLERKLDS</sequence>
<organism evidence="9 10">
    <name type="scientific">Acidihalobacter yilgarnensis</name>
    <dbReference type="NCBI Taxonomy" id="2819280"/>
    <lineage>
        <taxon>Bacteria</taxon>
        <taxon>Pseudomonadati</taxon>
        <taxon>Pseudomonadota</taxon>
        <taxon>Gammaproteobacteria</taxon>
        <taxon>Chromatiales</taxon>
        <taxon>Ectothiorhodospiraceae</taxon>
        <taxon>Acidihalobacter</taxon>
    </lineage>
</organism>
<proteinExistence type="predicted"/>
<dbReference type="AlphaFoldDB" id="A0A1D8ILP2"/>
<evidence type="ECO:0000256" key="4">
    <source>
        <dbReference type="ARBA" id="ARBA00023125"/>
    </source>
</evidence>
<accession>A0A1D8ILP2</accession>
<dbReference type="Pfam" id="PF00158">
    <property type="entry name" value="Sigma54_activat"/>
    <property type="match status" value="1"/>
</dbReference>
<evidence type="ECO:0000256" key="3">
    <source>
        <dbReference type="ARBA" id="ARBA00023015"/>
    </source>
</evidence>
<dbReference type="PROSITE" id="PS00676">
    <property type="entry name" value="SIGMA54_INTERACT_2"/>
    <property type="match status" value="1"/>
</dbReference>
<dbReference type="CDD" id="cd00009">
    <property type="entry name" value="AAA"/>
    <property type="match status" value="1"/>
</dbReference>
<dbReference type="Pfam" id="PF02954">
    <property type="entry name" value="HTH_8"/>
    <property type="match status" value="1"/>
</dbReference>
<dbReference type="RefSeq" id="WP_070077772.1">
    <property type="nucleotide sequence ID" value="NZ_CP017415.1"/>
</dbReference>
<dbReference type="PROSITE" id="PS50045">
    <property type="entry name" value="SIGMA54_INTERACT_4"/>
    <property type="match status" value="1"/>
</dbReference>
<dbReference type="GO" id="GO:0043565">
    <property type="term" value="F:sequence-specific DNA binding"/>
    <property type="evidence" value="ECO:0007669"/>
    <property type="project" value="InterPro"/>
</dbReference>
<dbReference type="PROSITE" id="PS00675">
    <property type="entry name" value="SIGMA54_INTERACT_1"/>
    <property type="match status" value="1"/>
</dbReference>
<keyword evidence="10" id="KW-1185">Reference proteome</keyword>
<evidence type="ECO:0000259" key="7">
    <source>
        <dbReference type="PROSITE" id="PS50045"/>
    </source>
</evidence>
<gene>
    <name evidence="9" type="ORF">BI364_04735</name>
</gene>
<dbReference type="InterPro" id="IPR025944">
    <property type="entry name" value="Sigma_54_int_dom_CS"/>
</dbReference>
<dbReference type="PROSITE" id="PS00688">
    <property type="entry name" value="SIGMA54_INTERACT_3"/>
    <property type="match status" value="1"/>
</dbReference>
<dbReference type="InterPro" id="IPR058031">
    <property type="entry name" value="AAA_lid_NorR"/>
</dbReference>
<evidence type="ECO:0000313" key="9">
    <source>
        <dbReference type="EMBL" id="AOU97386.1"/>
    </source>
</evidence>
<keyword evidence="2" id="KW-0067">ATP-binding</keyword>
<dbReference type="GO" id="GO:0000160">
    <property type="term" value="P:phosphorelay signal transduction system"/>
    <property type="evidence" value="ECO:0007669"/>
    <property type="project" value="InterPro"/>
</dbReference>
<name>A0A1D8ILP2_9GAMM</name>
<dbReference type="KEGG" id="aprs:BI364_04735"/>
<dbReference type="InterPro" id="IPR025943">
    <property type="entry name" value="Sigma_54_int_dom_ATP-bd_2"/>
</dbReference>
<dbReference type="SMART" id="SM00382">
    <property type="entry name" value="AAA"/>
    <property type="match status" value="1"/>
</dbReference>
<keyword evidence="6" id="KW-0597">Phosphoprotein</keyword>
<dbReference type="Gene3D" id="1.10.10.60">
    <property type="entry name" value="Homeodomain-like"/>
    <property type="match status" value="1"/>
</dbReference>
<dbReference type="InterPro" id="IPR001789">
    <property type="entry name" value="Sig_transdc_resp-reg_receiver"/>
</dbReference>
<dbReference type="InterPro" id="IPR003593">
    <property type="entry name" value="AAA+_ATPase"/>
</dbReference>
<evidence type="ECO:0000256" key="5">
    <source>
        <dbReference type="ARBA" id="ARBA00023163"/>
    </source>
</evidence>
<keyword evidence="5" id="KW-0804">Transcription</keyword>